<reference evidence="1 2" key="1">
    <citation type="submission" date="2018-11" db="EMBL/GenBank/DDBJ databases">
        <title>The draft genome sequence of Amphritea opalescens ANRC-JH13T.</title>
        <authorList>
            <person name="Fang Z."/>
            <person name="Zhang Y."/>
            <person name="Han X."/>
        </authorList>
    </citation>
    <scope>NUCLEOTIDE SEQUENCE [LARGE SCALE GENOMIC DNA]</scope>
    <source>
        <strain evidence="1 2">ANRC-JH13</strain>
    </source>
</reference>
<keyword evidence="2" id="KW-1185">Reference proteome</keyword>
<accession>A0A430KP48</accession>
<comment type="caution">
    <text evidence="1">The sequence shown here is derived from an EMBL/GenBank/DDBJ whole genome shotgun (WGS) entry which is preliminary data.</text>
</comment>
<gene>
    <name evidence="1" type="ORF">EH243_12590</name>
</gene>
<proteinExistence type="predicted"/>
<dbReference type="OrthoDB" id="5592973at2"/>
<dbReference type="NCBIfam" id="TIGR02450">
    <property type="entry name" value="TIGR02450 family Trp-rich protein"/>
    <property type="match status" value="1"/>
</dbReference>
<dbReference type="Pfam" id="PF09493">
    <property type="entry name" value="DUF2389"/>
    <property type="match status" value="1"/>
</dbReference>
<dbReference type="EMBL" id="RQXW01000011">
    <property type="protein sequence ID" value="RTE65271.1"/>
    <property type="molecule type" value="Genomic_DNA"/>
</dbReference>
<dbReference type="RefSeq" id="WP_126159028.1">
    <property type="nucleotide sequence ID" value="NZ_RQXW01000011.1"/>
</dbReference>
<evidence type="ECO:0000313" key="2">
    <source>
        <dbReference type="Proteomes" id="UP000283087"/>
    </source>
</evidence>
<evidence type="ECO:0000313" key="1">
    <source>
        <dbReference type="EMBL" id="RTE65271.1"/>
    </source>
</evidence>
<protein>
    <submittedName>
        <fullName evidence="1">TIGR02450 family Trp-rich protein</fullName>
    </submittedName>
</protein>
<name>A0A430KP48_9GAMM</name>
<organism evidence="1 2">
    <name type="scientific">Amphritea opalescens</name>
    <dbReference type="NCBI Taxonomy" id="2490544"/>
    <lineage>
        <taxon>Bacteria</taxon>
        <taxon>Pseudomonadati</taxon>
        <taxon>Pseudomonadota</taxon>
        <taxon>Gammaproteobacteria</taxon>
        <taxon>Oceanospirillales</taxon>
        <taxon>Oceanospirillaceae</taxon>
        <taxon>Amphritea</taxon>
    </lineage>
</organism>
<dbReference type="AlphaFoldDB" id="A0A430KP48"/>
<dbReference type="InterPro" id="IPR012663">
    <property type="entry name" value="CHP02450_Tryp"/>
</dbReference>
<dbReference type="Proteomes" id="UP000283087">
    <property type="component" value="Unassembled WGS sequence"/>
</dbReference>
<sequence length="71" mass="8353">MGQLNPNKLNLSKWTAIKPQQREKHFLVTALIRDDDGVVQQCVLEAVLTHREQRIPWQQLNDSETWKQGWS</sequence>